<dbReference type="InterPro" id="IPR036388">
    <property type="entry name" value="WH-like_DNA-bd_sf"/>
</dbReference>
<dbReference type="InterPro" id="IPR009057">
    <property type="entry name" value="Homeodomain-like_sf"/>
</dbReference>
<name>M3G437_9LEPT</name>
<dbReference type="GO" id="GO:0003676">
    <property type="term" value="F:nucleic acid binding"/>
    <property type="evidence" value="ECO:0007669"/>
    <property type="project" value="InterPro"/>
</dbReference>
<feature type="domain" description="Integrase catalytic" evidence="2">
    <location>
        <begin position="244"/>
        <end position="409"/>
    </location>
</feature>
<dbReference type="PANTHER" id="PTHR46889:SF5">
    <property type="entry name" value="INTEGRASE PROTEIN"/>
    <property type="match status" value="1"/>
</dbReference>
<feature type="coiled-coil region" evidence="1">
    <location>
        <begin position="76"/>
        <end position="117"/>
    </location>
</feature>
<dbReference type="AlphaFoldDB" id="M3G437"/>
<dbReference type="InterPro" id="IPR012337">
    <property type="entry name" value="RNaseH-like_sf"/>
</dbReference>
<accession>M3G437</accession>
<dbReference type="Proteomes" id="UP000011770">
    <property type="component" value="Unassembled WGS sequence"/>
</dbReference>
<dbReference type="GO" id="GO:0015074">
    <property type="term" value="P:DNA integration"/>
    <property type="evidence" value="ECO:0007669"/>
    <property type="project" value="InterPro"/>
</dbReference>
<dbReference type="SUPFAM" id="SSF46689">
    <property type="entry name" value="Homeodomain-like"/>
    <property type="match status" value="1"/>
</dbReference>
<dbReference type="Gene3D" id="1.10.10.10">
    <property type="entry name" value="Winged helix-like DNA-binding domain superfamily/Winged helix DNA-binding domain"/>
    <property type="match status" value="1"/>
</dbReference>
<dbReference type="NCBIfam" id="NF033516">
    <property type="entry name" value="transpos_IS3"/>
    <property type="match status" value="1"/>
</dbReference>
<protein>
    <submittedName>
        <fullName evidence="3">Transposase</fullName>
    </submittedName>
</protein>
<dbReference type="SUPFAM" id="SSF53098">
    <property type="entry name" value="Ribonuclease H-like"/>
    <property type="match status" value="1"/>
</dbReference>
<evidence type="ECO:0000313" key="3">
    <source>
        <dbReference type="EMBL" id="EMF80719.1"/>
    </source>
</evidence>
<dbReference type="PANTHER" id="PTHR46889">
    <property type="entry name" value="TRANSPOSASE INSF FOR INSERTION SEQUENCE IS3B-RELATED"/>
    <property type="match status" value="1"/>
</dbReference>
<dbReference type="Gene3D" id="3.30.420.10">
    <property type="entry name" value="Ribonuclease H-like superfamily/Ribonuclease H"/>
    <property type="match status" value="1"/>
</dbReference>
<dbReference type="Pfam" id="PF00665">
    <property type="entry name" value="rve"/>
    <property type="match status" value="1"/>
</dbReference>
<dbReference type="PROSITE" id="PS50994">
    <property type="entry name" value="INTEGRASE"/>
    <property type="match status" value="1"/>
</dbReference>
<dbReference type="InterPro" id="IPR001584">
    <property type="entry name" value="Integrase_cat-core"/>
</dbReference>
<reference evidence="3 4" key="1">
    <citation type="submission" date="2013-01" db="EMBL/GenBank/DDBJ databases">
        <authorList>
            <person name="Harkins D.M."/>
            <person name="Durkin A.S."/>
            <person name="Brinkac L.M."/>
            <person name="Haft D.H."/>
            <person name="Selengut J.D."/>
            <person name="Sanka R."/>
            <person name="DePew J."/>
            <person name="Purushe J."/>
            <person name="Tulsiani S.M."/>
            <person name="Graham G.C."/>
            <person name="Burns M.-A."/>
            <person name="Dohnt M.F."/>
            <person name="Smythe L.D."/>
            <person name="McKay D.B."/>
            <person name="Craig S.B."/>
            <person name="Vinetz J.M."/>
            <person name="Sutton G.G."/>
            <person name="Nierman W.C."/>
            <person name="Fouts D.E."/>
        </authorList>
    </citation>
    <scope>NUCLEOTIDE SEQUENCE [LARGE SCALE GENOMIC DNA]</scope>
    <source>
        <strain evidence="3 4">LT2116</strain>
    </source>
</reference>
<dbReference type="InterPro" id="IPR048020">
    <property type="entry name" value="Transpos_IS3"/>
</dbReference>
<sequence length="423" mass="49593">MTPKQKLHQLKEESNRRQLRSFSKPLKRQIVLDIETKVTTIAEVSREYSVTRNSIYKWIYSYSKNRKKGVRTVIEEESISTKLEALKGKIKELESIIGQKQMKIDFQEKMIEFAEKEYSVDIKKNLVPNARMVLGRTIPIENQNVCYGILNTSKQSFHQKLNRHLRIQEEMGYLLPMVREVRDDHPKMSVRKIYRMIRPKTIGRDRFEAFCFEHGFQVIVSKNYRRTTNSLGVTRFPNLVTGLKISRPNQVWVSDITYFELAGKWCYLTFIIDIYARTIIGFTASRELCAEQTSLPALKMAIRFRKSSYHKVTGVIFHSDGGGQYHSKEFLKLTRMNYIKNSTAYDVYENPIAERVNGIMKNEYLIPYGVDSFESLQKLLPKAVSLYNYVRPHGSLLFDAPSVFENKFNKNKRNRIQKKVNVY</sequence>
<organism evidence="3 4">
    <name type="scientific">Leptospira weilii serovar Topaz str. LT2116</name>
    <dbReference type="NCBI Taxonomy" id="1088540"/>
    <lineage>
        <taxon>Bacteria</taxon>
        <taxon>Pseudomonadati</taxon>
        <taxon>Spirochaetota</taxon>
        <taxon>Spirochaetia</taxon>
        <taxon>Leptospirales</taxon>
        <taxon>Leptospiraceae</taxon>
        <taxon>Leptospira</taxon>
    </lineage>
</organism>
<evidence type="ECO:0000259" key="2">
    <source>
        <dbReference type="PROSITE" id="PS50994"/>
    </source>
</evidence>
<gene>
    <name evidence="3" type="ORF">LEP1GSC188_3880</name>
</gene>
<evidence type="ECO:0000256" key="1">
    <source>
        <dbReference type="SAM" id="Coils"/>
    </source>
</evidence>
<keyword evidence="1" id="KW-0175">Coiled coil</keyword>
<dbReference type="InterPro" id="IPR036397">
    <property type="entry name" value="RNaseH_sf"/>
</dbReference>
<dbReference type="InterPro" id="IPR050900">
    <property type="entry name" value="Transposase_IS3/IS150/IS904"/>
</dbReference>
<comment type="caution">
    <text evidence="3">The sequence shown here is derived from an EMBL/GenBank/DDBJ whole genome shotgun (WGS) entry which is preliminary data.</text>
</comment>
<evidence type="ECO:0000313" key="4">
    <source>
        <dbReference type="Proteomes" id="UP000011770"/>
    </source>
</evidence>
<proteinExistence type="predicted"/>
<dbReference type="EMBL" id="AHOR02000047">
    <property type="protein sequence ID" value="EMF80719.1"/>
    <property type="molecule type" value="Genomic_DNA"/>
</dbReference>